<accession>A0AAN9MG82</accession>
<proteinExistence type="predicted"/>
<dbReference type="EMBL" id="JAYMYR010000007">
    <property type="protein sequence ID" value="KAK7354085.1"/>
    <property type="molecule type" value="Genomic_DNA"/>
</dbReference>
<gene>
    <name evidence="1" type="ORF">VNO80_19542</name>
</gene>
<name>A0AAN9MG82_PHACN</name>
<keyword evidence="2" id="KW-1185">Reference proteome</keyword>
<sequence>MIKFHGTNTIKNIFVAVTGVGTSEDNLNLPSYASMWTVAFPTGPITAHSSHSPHVASPSCDVIILPARTARSARPLIDSRTFPLPTSKGGSQFLPSFLRLFLFRIFLRLDPILPIPISRTQSSLGFRVSMVVELGFCADLGFHWF</sequence>
<evidence type="ECO:0000313" key="2">
    <source>
        <dbReference type="Proteomes" id="UP001374584"/>
    </source>
</evidence>
<comment type="caution">
    <text evidence="1">The sequence shown here is derived from an EMBL/GenBank/DDBJ whole genome shotgun (WGS) entry which is preliminary data.</text>
</comment>
<dbReference type="AlphaFoldDB" id="A0AAN9MG82"/>
<dbReference type="Proteomes" id="UP001374584">
    <property type="component" value="Unassembled WGS sequence"/>
</dbReference>
<evidence type="ECO:0000313" key="1">
    <source>
        <dbReference type="EMBL" id="KAK7354085.1"/>
    </source>
</evidence>
<organism evidence="1 2">
    <name type="scientific">Phaseolus coccineus</name>
    <name type="common">Scarlet runner bean</name>
    <name type="synonym">Phaseolus multiflorus</name>
    <dbReference type="NCBI Taxonomy" id="3886"/>
    <lineage>
        <taxon>Eukaryota</taxon>
        <taxon>Viridiplantae</taxon>
        <taxon>Streptophyta</taxon>
        <taxon>Embryophyta</taxon>
        <taxon>Tracheophyta</taxon>
        <taxon>Spermatophyta</taxon>
        <taxon>Magnoliopsida</taxon>
        <taxon>eudicotyledons</taxon>
        <taxon>Gunneridae</taxon>
        <taxon>Pentapetalae</taxon>
        <taxon>rosids</taxon>
        <taxon>fabids</taxon>
        <taxon>Fabales</taxon>
        <taxon>Fabaceae</taxon>
        <taxon>Papilionoideae</taxon>
        <taxon>50 kb inversion clade</taxon>
        <taxon>NPAAA clade</taxon>
        <taxon>indigoferoid/millettioid clade</taxon>
        <taxon>Phaseoleae</taxon>
        <taxon>Phaseolus</taxon>
    </lineage>
</organism>
<protein>
    <submittedName>
        <fullName evidence="1">Uncharacterized protein</fullName>
    </submittedName>
</protein>
<reference evidence="1 2" key="1">
    <citation type="submission" date="2024-01" db="EMBL/GenBank/DDBJ databases">
        <title>The genomes of 5 underutilized Papilionoideae crops provide insights into root nodulation and disease resistanc.</title>
        <authorList>
            <person name="Jiang F."/>
        </authorList>
    </citation>
    <scope>NUCLEOTIDE SEQUENCE [LARGE SCALE GENOMIC DNA]</scope>
    <source>
        <strain evidence="1">JINMINGXINNONG_FW02</strain>
        <tissue evidence="1">Leaves</tissue>
    </source>
</reference>